<dbReference type="GO" id="GO:0005840">
    <property type="term" value="C:ribosome"/>
    <property type="evidence" value="ECO:0007669"/>
    <property type="project" value="UniProtKB-KW"/>
</dbReference>
<evidence type="ECO:0000256" key="4">
    <source>
        <dbReference type="ARBA" id="ARBA00022980"/>
    </source>
</evidence>
<dbReference type="InterPro" id="IPR014717">
    <property type="entry name" value="Transl_elong_EF1B/ribsomal_bS6"/>
</dbReference>
<dbReference type="GO" id="GO:0006412">
    <property type="term" value="P:translation"/>
    <property type="evidence" value="ECO:0007669"/>
    <property type="project" value="UniProtKB-UniRule"/>
</dbReference>
<comment type="function">
    <text evidence="6 8">Binds together with bS18 to 16S ribosomal RNA.</text>
</comment>
<dbReference type="InterPro" id="IPR035980">
    <property type="entry name" value="Ribosomal_bS6_sf"/>
</dbReference>
<evidence type="ECO:0000256" key="2">
    <source>
        <dbReference type="ARBA" id="ARBA00022730"/>
    </source>
</evidence>
<reference evidence="9 10" key="1">
    <citation type="journal article" date="2011" name="J. Bacteriol.">
        <title>Genome sequence of Haloplasma contractile, an unusual contractile bacterium from a deep-sea anoxic brine lake.</title>
        <authorList>
            <person name="Antunes A."/>
            <person name="Alam I."/>
            <person name="El Dorry H."/>
            <person name="Siam R."/>
            <person name="Robertson A."/>
            <person name="Bajic V.B."/>
            <person name="Stingl U."/>
        </authorList>
    </citation>
    <scope>NUCLEOTIDE SEQUENCE [LARGE SCALE GENOMIC DNA]</scope>
    <source>
        <strain evidence="9 10">SSD-17B</strain>
    </source>
</reference>
<dbReference type="PANTHER" id="PTHR21011:SF1">
    <property type="entry name" value="SMALL RIBOSOMAL SUBUNIT PROTEIN BS6M"/>
    <property type="match status" value="1"/>
</dbReference>
<evidence type="ECO:0000256" key="1">
    <source>
        <dbReference type="ARBA" id="ARBA00009512"/>
    </source>
</evidence>
<keyword evidence="5 8" id="KW-0687">Ribonucleoprotein</keyword>
<dbReference type="Gene3D" id="3.30.70.60">
    <property type="match status" value="1"/>
</dbReference>
<accession>U2FQN6</accession>
<comment type="caution">
    <text evidence="9">The sequence shown here is derived from an EMBL/GenBank/DDBJ whole genome shotgun (WGS) entry which is preliminary data.</text>
</comment>
<dbReference type="HAMAP" id="MF_00360">
    <property type="entry name" value="Ribosomal_bS6"/>
    <property type="match status" value="1"/>
</dbReference>
<evidence type="ECO:0000256" key="7">
    <source>
        <dbReference type="ARBA" id="ARBA00035294"/>
    </source>
</evidence>
<dbReference type="OrthoDB" id="9812702at2"/>
<dbReference type="FunFam" id="3.30.70.60:FF:000002">
    <property type="entry name" value="30S ribosomal protein S6"/>
    <property type="match status" value="1"/>
</dbReference>
<dbReference type="STRING" id="1033810.HLPCO_000973"/>
<evidence type="ECO:0000256" key="5">
    <source>
        <dbReference type="ARBA" id="ARBA00023274"/>
    </source>
</evidence>
<dbReference type="GO" id="GO:0070181">
    <property type="term" value="F:small ribosomal subunit rRNA binding"/>
    <property type="evidence" value="ECO:0007669"/>
    <property type="project" value="TreeGrafter"/>
</dbReference>
<comment type="similarity">
    <text evidence="1 8">Belongs to the bacterial ribosomal protein bS6 family.</text>
</comment>
<proteinExistence type="inferred from homology"/>
<dbReference type="NCBIfam" id="TIGR00166">
    <property type="entry name" value="S6"/>
    <property type="match status" value="1"/>
</dbReference>
<keyword evidence="3 8" id="KW-0694">RNA-binding</keyword>
<dbReference type="GO" id="GO:1990904">
    <property type="term" value="C:ribonucleoprotein complex"/>
    <property type="evidence" value="ECO:0007669"/>
    <property type="project" value="UniProtKB-KW"/>
</dbReference>
<evidence type="ECO:0000313" key="9">
    <source>
        <dbReference type="EMBL" id="ERJ13344.1"/>
    </source>
</evidence>
<keyword evidence="10" id="KW-1185">Reference proteome</keyword>
<dbReference type="eggNOG" id="COG0360">
    <property type="taxonomic scope" value="Bacteria"/>
</dbReference>
<reference evidence="9 10" key="2">
    <citation type="journal article" date="2013" name="PLoS ONE">
        <title>INDIGO - INtegrated Data Warehouse of MIcrobial GenOmes with Examples from the Red Sea Extremophiles.</title>
        <authorList>
            <person name="Alam I."/>
            <person name="Antunes A."/>
            <person name="Kamau A.A."/>
            <person name="Ba Alawi W."/>
            <person name="Kalkatawi M."/>
            <person name="Stingl U."/>
            <person name="Bajic V.B."/>
        </authorList>
    </citation>
    <scope>NUCLEOTIDE SEQUENCE [LARGE SCALE GENOMIC DNA]</scope>
    <source>
        <strain evidence="9 10">SSD-17B</strain>
    </source>
</reference>
<dbReference type="Pfam" id="PF01250">
    <property type="entry name" value="Ribosomal_S6"/>
    <property type="match status" value="1"/>
</dbReference>
<gene>
    <name evidence="8 9" type="primary">rpsF</name>
    <name evidence="9" type="ORF">HLPCO_000973</name>
</gene>
<dbReference type="FunCoup" id="U2FQN6">
    <property type="interactions" value="345"/>
</dbReference>
<dbReference type="InterPro" id="IPR000529">
    <property type="entry name" value="Ribosomal_bS6"/>
</dbReference>
<dbReference type="SUPFAM" id="SSF54995">
    <property type="entry name" value="Ribosomal protein S6"/>
    <property type="match status" value="1"/>
</dbReference>
<keyword evidence="2 8" id="KW-0699">rRNA-binding</keyword>
<organism evidence="9 10">
    <name type="scientific">Haloplasma contractile SSD-17B</name>
    <dbReference type="NCBI Taxonomy" id="1033810"/>
    <lineage>
        <taxon>Bacteria</taxon>
        <taxon>Bacillati</taxon>
        <taxon>Mycoplasmatota</taxon>
        <taxon>Mollicutes</taxon>
        <taxon>Haloplasmatales</taxon>
        <taxon>Haloplasmataceae</taxon>
        <taxon>Haloplasma</taxon>
    </lineage>
</organism>
<evidence type="ECO:0000256" key="8">
    <source>
        <dbReference type="HAMAP-Rule" id="MF_00360"/>
    </source>
</evidence>
<protein>
    <recommendedName>
        <fullName evidence="7 8">Small ribosomal subunit protein bS6</fullName>
    </recommendedName>
</protein>
<dbReference type="CDD" id="cd00473">
    <property type="entry name" value="bS6"/>
    <property type="match status" value="1"/>
</dbReference>
<keyword evidence="4 8" id="KW-0689">Ribosomal protein</keyword>
<dbReference type="AlphaFoldDB" id="U2FQN6"/>
<dbReference type="EMBL" id="AFNU02000002">
    <property type="protein sequence ID" value="ERJ13344.1"/>
    <property type="molecule type" value="Genomic_DNA"/>
</dbReference>
<dbReference type="GO" id="GO:0005737">
    <property type="term" value="C:cytoplasm"/>
    <property type="evidence" value="ECO:0007669"/>
    <property type="project" value="UniProtKB-ARBA"/>
</dbReference>
<evidence type="ECO:0000256" key="3">
    <source>
        <dbReference type="ARBA" id="ARBA00022884"/>
    </source>
</evidence>
<dbReference type="PANTHER" id="PTHR21011">
    <property type="entry name" value="MITOCHONDRIAL 28S RIBOSOMAL PROTEIN S6"/>
    <property type="match status" value="1"/>
</dbReference>
<name>U2FQN6_9MOLU</name>
<dbReference type="RefSeq" id="WP_008826663.1">
    <property type="nucleotide sequence ID" value="NZ_AFNU02000002.1"/>
</dbReference>
<evidence type="ECO:0000256" key="6">
    <source>
        <dbReference type="ARBA" id="ARBA00035104"/>
    </source>
</evidence>
<evidence type="ECO:0000313" key="10">
    <source>
        <dbReference type="Proteomes" id="UP000005707"/>
    </source>
</evidence>
<dbReference type="Proteomes" id="UP000005707">
    <property type="component" value="Unassembled WGS sequence"/>
</dbReference>
<sequence>MRKYEIMYIIRPTVEEDSRKALVENFNKVLTDNNAEVEVKDWGMRSLAYEIDDLRKGHYILLNVKANTEAIDEFDRLARINEDIIRYIVVKDE</sequence>
<dbReference type="InterPro" id="IPR020814">
    <property type="entry name" value="Ribosomal_S6_plastid/chlpt"/>
</dbReference>
<dbReference type="InParanoid" id="U2FQN6"/>
<dbReference type="GO" id="GO:0003735">
    <property type="term" value="F:structural constituent of ribosome"/>
    <property type="evidence" value="ECO:0007669"/>
    <property type="project" value="InterPro"/>
</dbReference>